<evidence type="ECO:0000313" key="1">
    <source>
        <dbReference type="EMBL" id="SHG51181.1"/>
    </source>
</evidence>
<dbReference type="Pfam" id="PF06073">
    <property type="entry name" value="DUF934"/>
    <property type="match status" value="1"/>
</dbReference>
<dbReference type="EMBL" id="FQWZ01000001">
    <property type="protein sequence ID" value="SHG51181.1"/>
    <property type="molecule type" value="Genomic_DNA"/>
</dbReference>
<dbReference type="RefSeq" id="WP_072893472.1">
    <property type="nucleotide sequence ID" value="NZ_FQWZ01000001.1"/>
</dbReference>
<dbReference type="PIRSF" id="PIRSF030820">
    <property type="entry name" value="UCP030820"/>
    <property type="match status" value="1"/>
</dbReference>
<evidence type="ECO:0000313" key="2">
    <source>
        <dbReference type="Proteomes" id="UP000199758"/>
    </source>
</evidence>
<keyword evidence="2" id="KW-1185">Reference proteome</keyword>
<dbReference type="AlphaFoldDB" id="A0A1M5KEM9"/>
<dbReference type="Proteomes" id="UP000199758">
    <property type="component" value="Unassembled WGS sequence"/>
</dbReference>
<proteinExistence type="predicted"/>
<accession>A0A1M5KEM9</accession>
<organism evidence="1 2">
    <name type="scientific">Hydrocarboniphaga daqingensis</name>
    <dbReference type="NCBI Taxonomy" id="490188"/>
    <lineage>
        <taxon>Bacteria</taxon>
        <taxon>Pseudomonadati</taxon>
        <taxon>Pseudomonadota</taxon>
        <taxon>Gammaproteobacteria</taxon>
        <taxon>Nevskiales</taxon>
        <taxon>Nevskiaceae</taxon>
        <taxon>Hydrocarboniphaga</taxon>
    </lineage>
</organism>
<reference evidence="1 2" key="1">
    <citation type="submission" date="2016-11" db="EMBL/GenBank/DDBJ databases">
        <authorList>
            <person name="Jaros S."/>
            <person name="Januszkiewicz K."/>
            <person name="Wedrychowicz H."/>
        </authorList>
    </citation>
    <scope>NUCLEOTIDE SEQUENCE [LARGE SCALE GENOMIC DNA]</scope>
    <source>
        <strain evidence="1 2">CGMCC 1.7049</strain>
    </source>
</reference>
<name>A0A1M5KEM9_9GAMM</name>
<protein>
    <submittedName>
        <fullName evidence="1">Uncharacterized conserved protein, DUF934 family</fullName>
    </submittedName>
</protein>
<sequence>MSALIRPGEVLDNRWIEIADDADLPASGQVILSWARWLSLDGQIPTGDLQIGLRLPNTLDVVAHASQLQSHPLLVLDFPSFADGRAYSQARLLKARLGYRGELRAAGQAVVRDQLQSLQNCGFDSYQLRGDQDPALCIGAFADFSASYQPNLLAMRKRLRPGSHAPLAQ</sequence>
<gene>
    <name evidence="1" type="ORF">SAMN04488068_0516</name>
</gene>
<dbReference type="STRING" id="490188.SAMN04488068_0516"/>
<dbReference type="InterPro" id="IPR008318">
    <property type="entry name" value="UCP030820"/>
</dbReference>
<dbReference type="OrthoDB" id="9800421at2"/>